<name>A0ABQ1BU79_9MYCO</name>
<reference evidence="1 2" key="1">
    <citation type="journal article" date="2019" name="Emerg. Microbes Infect.">
        <title>Comprehensive subspecies identification of 175 nontuberculous mycobacteria species based on 7547 genomic profiles.</title>
        <authorList>
            <person name="Matsumoto Y."/>
            <person name="Kinjo T."/>
            <person name="Motooka D."/>
            <person name="Nabeya D."/>
            <person name="Jung N."/>
            <person name="Uechi K."/>
            <person name="Horii T."/>
            <person name="Iida T."/>
            <person name="Fujita J."/>
            <person name="Nakamura S."/>
        </authorList>
    </citation>
    <scope>NUCLEOTIDE SEQUENCE [LARGE SCALE GENOMIC DNA]</scope>
    <source>
        <strain evidence="1 2">JCM 13573</strain>
    </source>
</reference>
<dbReference type="InterPro" id="IPR036689">
    <property type="entry name" value="ESAT-6-like_sf"/>
</dbReference>
<gene>
    <name evidence="1" type="ORF">MKUB_44390</name>
</gene>
<protein>
    <submittedName>
        <fullName evidence="1">Uncharacterized protein</fullName>
    </submittedName>
</protein>
<proteinExistence type="predicted"/>
<dbReference type="RefSeq" id="WP_241007784.1">
    <property type="nucleotide sequence ID" value="NZ_BLKU01000005.1"/>
</dbReference>
<dbReference type="SUPFAM" id="SSF140453">
    <property type="entry name" value="EsxAB dimer-like"/>
    <property type="match status" value="1"/>
</dbReference>
<evidence type="ECO:0000313" key="1">
    <source>
        <dbReference type="EMBL" id="GFG66949.1"/>
    </source>
</evidence>
<dbReference type="Proteomes" id="UP000465306">
    <property type="component" value="Unassembled WGS sequence"/>
</dbReference>
<accession>A0ABQ1BU79</accession>
<comment type="caution">
    <text evidence="1">The sequence shown here is derived from an EMBL/GenBank/DDBJ whole genome shotgun (WGS) entry which is preliminary data.</text>
</comment>
<sequence>MAEELRAAPDVLSQVGVQLANHGETLLALQRFCREAADAARPGWVGSSAGALAGLLERWGATAIAHIGRFGEHACGMHLAATGLTEMDQRNAASLMSPSAGPTR</sequence>
<keyword evidence="2" id="KW-1185">Reference proteome</keyword>
<evidence type="ECO:0000313" key="2">
    <source>
        <dbReference type="Proteomes" id="UP000465306"/>
    </source>
</evidence>
<organism evidence="1 2">
    <name type="scientific">Mycobacterium kubicae</name>
    <dbReference type="NCBI Taxonomy" id="120959"/>
    <lineage>
        <taxon>Bacteria</taxon>
        <taxon>Bacillati</taxon>
        <taxon>Actinomycetota</taxon>
        <taxon>Actinomycetes</taxon>
        <taxon>Mycobacteriales</taxon>
        <taxon>Mycobacteriaceae</taxon>
        <taxon>Mycobacterium</taxon>
        <taxon>Mycobacterium simiae complex</taxon>
    </lineage>
</organism>
<dbReference type="EMBL" id="BLKU01000005">
    <property type="protein sequence ID" value="GFG66949.1"/>
    <property type="molecule type" value="Genomic_DNA"/>
</dbReference>